<keyword evidence="1" id="KW-0812">Transmembrane</keyword>
<dbReference type="EMBL" id="JBHRTB010000010">
    <property type="protein sequence ID" value="MFC3142314.1"/>
    <property type="molecule type" value="Genomic_DNA"/>
</dbReference>
<keyword evidence="3" id="KW-1185">Reference proteome</keyword>
<keyword evidence="1" id="KW-1133">Transmembrane helix</keyword>
<gene>
    <name evidence="2" type="ORF">ACFOGP_06315</name>
</gene>
<name>A0ABV7GPZ5_9RHOB</name>
<protein>
    <submittedName>
        <fullName evidence="2">Uncharacterized protein</fullName>
    </submittedName>
</protein>
<dbReference type="RefSeq" id="WP_275634030.1">
    <property type="nucleotide sequence ID" value="NZ_JARGYD010000007.1"/>
</dbReference>
<evidence type="ECO:0000256" key="1">
    <source>
        <dbReference type="SAM" id="Phobius"/>
    </source>
</evidence>
<proteinExistence type="predicted"/>
<organism evidence="2 3">
    <name type="scientific">Psychromarinibacter halotolerans</name>
    <dbReference type="NCBI Taxonomy" id="1775175"/>
    <lineage>
        <taxon>Bacteria</taxon>
        <taxon>Pseudomonadati</taxon>
        <taxon>Pseudomonadota</taxon>
        <taxon>Alphaproteobacteria</taxon>
        <taxon>Rhodobacterales</taxon>
        <taxon>Paracoccaceae</taxon>
        <taxon>Psychromarinibacter</taxon>
    </lineage>
</organism>
<reference evidence="3" key="1">
    <citation type="journal article" date="2019" name="Int. J. Syst. Evol. Microbiol.">
        <title>The Global Catalogue of Microorganisms (GCM) 10K type strain sequencing project: providing services to taxonomists for standard genome sequencing and annotation.</title>
        <authorList>
            <consortium name="The Broad Institute Genomics Platform"/>
            <consortium name="The Broad Institute Genome Sequencing Center for Infectious Disease"/>
            <person name="Wu L."/>
            <person name="Ma J."/>
        </authorList>
    </citation>
    <scope>NUCLEOTIDE SEQUENCE [LARGE SCALE GENOMIC DNA]</scope>
    <source>
        <strain evidence="3">KCTC 52366</strain>
    </source>
</reference>
<comment type="caution">
    <text evidence="2">The sequence shown here is derived from an EMBL/GenBank/DDBJ whole genome shotgun (WGS) entry which is preliminary data.</text>
</comment>
<dbReference type="Proteomes" id="UP001595632">
    <property type="component" value="Unassembled WGS sequence"/>
</dbReference>
<accession>A0ABV7GPZ5</accession>
<sequence length="57" mass="6611">MSAMTKWNFESEEQDPKKHWSSWKLQRDKKKIQLNNYLSAGVLLLATVVVVVHQGVI</sequence>
<feature type="transmembrane region" description="Helical" evidence="1">
    <location>
        <begin position="34"/>
        <end position="56"/>
    </location>
</feature>
<evidence type="ECO:0000313" key="3">
    <source>
        <dbReference type="Proteomes" id="UP001595632"/>
    </source>
</evidence>
<evidence type="ECO:0000313" key="2">
    <source>
        <dbReference type="EMBL" id="MFC3142314.1"/>
    </source>
</evidence>
<keyword evidence="1" id="KW-0472">Membrane</keyword>